<dbReference type="Pfam" id="PF00227">
    <property type="entry name" value="Proteasome"/>
    <property type="match status" value="1"/>
</dbReference>
<dbReference type="Pfam" id="PF10584">
    <property type="entry name" value="Proteasome_A_N"/>
    <property type="match status" value="1"/>
</dbReference>
<comment type="subcellular location">
    <subcellularLocation>
        <location evidence="4">Cytoplasm</location>
    </subcellularLocation>
    <subcellularLocation>
        <location evidence="4">Nucleus</location>
    </subcellularLocation>
</comment>
<evidence type="ECO:0000259" key="6">
    <source>
        <dbReference type="PROSITE" id="PS00388"/>
    </source>
</evidence>
<dbReference type="SMART" id="SM00948">
    <property type="entry name" value="Proteasome_A_N"/>
    <property type="match status" value="1"/>
</dbReference>
<dbReference type="OrthoDB" id="431557at2759"/>
<organism evidence="7 8">
    <name type="scientific">Cystoisospora suis</name>
    <dbReference type="NCBI Taxonomy" id="483139"/>
    <lineage>
        <taxon>Eukaryota</taxon>
        <taxon>Sar</taxon>
        <taxon>Alveolata</taxon>
        <taxon>Apicomplexa</taxon>
        <taxon>Conoidasida</taxon>
        <taxon>Coccidia</taxon>
        <taxon>Eucoccidiorida</taxon>
        <taxon>Eimeriorina</taxon>
        <taxon>Sarcocystidae</taxon>
        <taxon>Cystoisospora</taxon>
    </lineage>
</organism>
<dbReference type="SUPFAM" id="SSF56235">
    <property type="entry name" value="N-terminal nucleophile aminohydrolases (Ntn hydrolases)"/>
    <property type="match status" value="1"/>
</dbReference>
<keyword evidence="8" id="KW-1185">Reference proteome</keyword>
<name>A0A2C6KPJ7_9APIC</name>
<evidence type="ECO:0000256" key="2">
    <source>
        <dbReference type="ARBA" id="ARBA00022942"/>
    </source>
</evidence>
<comment type="caution">
    <text evidence="7">The sequence shown here is derived from an EMBL/GenBank/DDBJ whole genome shotgun (WGS) entry which is preliminary data.</text>
</comment>
<feature type="domain" description="Proteasome alpha-type subunits" evidence="6">
    <location>
        <begin position="3"/>
        <end position="25"/>
    </location>
</feature>
<dbReference type="GO" id="GO:0005737">
    <property type="term" value="C:cytoplasm"/>
    <property type="evidence" value="ECO:0007669"/>
    <property type="project" value="UniProtKB-SubCell"/>
</dbReference>
<feature type="compositionally biased region" description="Low complexity" evidence="5">
    <location>
        <begin position="241"/>
        <end position="250"/>
    </location>
</feature>
<keyword evidence="4" id="KW-0539">Nucleus</keyword>
<dbReference type="PANTHER" id="PTHR11599">
    <property type="entry name" value="PROTEASOME SUBUNIT ALPHA/BETA"/>
    <property type="match status" value="1"/>
</dbReference>
<feature type="region of interest" description="Disordered" evidence="5">
    <location>
        <begin position="229"/>
        <end position="250"/>
    </location>
</feature>
<evidence type="ECO:0000313" key="8">
    <source>
        <dbReference type="Proteomes" id="UP000221165"/>
    </source>
</evidence>
<dbReference type="GO" id="GO:0005634">
    <property type="term" value="C:nucleus"/>
    <property type="evidence" value="ECO:0007669"/>
    <property type="project" value="UniProtKB-SubCell"/>
</dbReference>
<evidence type="ECO:0000256" key="3">
    <source>
        <dbReference type="PROSITE-ProRule" id="PRU00808"/>
    </source>
</evidence>
<gene>
    <name evidence="7" type="ORF">CSUI_007878</name>
</gene>
<keyword evidence="2 3" id="KW-0647">Proteasome</keyword>
<dbReference type="PROSITE" id="PS00388">
    <property type="entry name" value="PROTEASOME_ALPHA_1"/>
    <property type="match status" value="1"/>
</dbReference>
<dbReference type="InterPro" id="IPR001353">
    <property type="entry name" value="Proteasome_sua/b"/>
</dbReference>
<dbReference type="AlphaFoldDB" id="A0A2C6KPJ7"/>
<dbReference type="NCBIfam" id="NF003075">
    <property type="entry name" value="PRK03996.1"/>
    <property type="match status" value="1"/>
</dbReference>
<dbReference type="FunFam" id="3.60.20.10:FF:000004">
    <property type="entry name" value="Proteasome subunit alpha type-4"/>
    <property type="match status" value="1"/>
</dbReference>
<dbReference type="GeneID" id="94431232"/>
<reference evidence="7 8" key="1">
    <citation type="journal article" date="2017" name="Int. J. Parasitol.">
        <title>The genome of the protozoan parasite Cystoisospora suis and a reverse vaccinology approach to identify vaccine candidates.</title>
        <authorList>
            <person name="Palmieri N."/>
            <person name="Shrestha A."/>
            <person name="Ruttkowski B."/>
            <person name="Beck T."/>
            <person name="Vogl C."/>
            <person name="Tomley F."/>
            <person name="Blake D.P."/>
            <person name="Joachim A."/>
        </authorList>
    </citation>
    <scope>NUCLEOTIDE SEQUENCE [LARGE SCALE GENOMIC DNA]</scope>
    <source>
        <strain evidence="7 8">Wien I</strain>
    </source>
</reference>
<dbReference type="InterPro" id="IPR023332">
    <property type="entry name" value="Proteasome_alpha-type"/>
</dbReference>
<evidence type="ECO:0000256" key="4">
    <source>
        <dbReference type="RuleBase" id="RU000551"/>
    </source>
</evidence>
<evidence type="ECO:0000256" key="1">
    <source>
        <dbReference type="ARBA" id="ARBA00022490"/>
    </source>
</evidence>
<dbReference type="PROSITE" id="PS51475">
    <property type="entry name" value="PROTEASOME_ALPHA_2"/>
    <property type="match status" value="1"/>
</dbReference>
<protein>
    <recommendedName>
        <fullName evidence="4">Proteasome subunit alpha type</fullName>
    </recommendedName>
</protein>
<comment type="subunit">
    <text evidence="4">The 26S proteasome consists of a 20S proteasome core and two 19S regulatory subunits.</text>
</comment>
<proteinExistence type="inferred from homology"/>
<evidence type="ECO:0000313" key="7">
    <source>
        <dbReference type="EMBL" id="PHJ18296.1"/>
    </source>
</evidence>
<dbReference type="GO" id="GO:0006511">
    <property type="term" value="P:ubiquitin-dependent protein catabolic process"/>
    <property type="evidence" value="ECO:0007669"/>
    <property type="project" value="InterPro"/>
</dbReference>
<keyword evidence="1 4" id="KW-0963">Cytoplasm</keyword>
<dbReference type="InterPro" id="IPR029055">
    <property type="entry name" value="Ntn_hydrolases_N"/>
</dbReference>
<evidence type="ECO:0000256" key="5">
    <source>
        <dbReference type="SAM" id="MobiDB-lite"/>
    </source>
</evidence>
<dbReference type="Gene3D" id="3.60.20.10">
    <property type="entry name" value="Glutamine Phosphoribosylpyrophosphate, subunit 1, domain 1"/>
    <property type="match status" value="1"/>
</dbReference>
<dbReference type="CDD" id="cd03755">
    <property type="entry name" value="proteasome_alpha_type_7"/>
    <property type="match status" value="1"/>
</dbReference>
<dbReference type="EMBL" id="MIGC01004243">
    <property type="protein sequence ID" value="PHJ18296.1"/>
    <property type="molecule type" value="Genomic_DNA"/>
</dbReference>
<dbReference type="VEuPathDB" id="ToxoDB:CSUI_007878"/>
<dbReference type="InterPro" id="IPR000426">
    <property type="entry name" value="Proteasome_asu_N"/>
</dbReference>
<dbReference type="GO" id="GO:0019773">
    <property type="term" value="C:proteasome core complex, alpha-subunit complex"/>
    <property type="evidence" value="ECO:0007669"/>
    <property type="project" value="UniProtKB-UniRule"/>
</dbReference>
<feature type="compositionally biased region" description="Basic and acidic residues" evidence="5">
    <location>
        <begin position="229"/>
        <end position="240"/>
    </location>
</feature>
<dbReference type="RefSeq" id="XP_067920004.1">
    <property type="nucleotide sequence ID" value="XM_068068021.1"/>
</dbReference>
<dbReference type="InterPro" id="IPR050115">
    <property type="entry name" value="Proteasome_alpha"/>
</dbReference>
<sequence>MSYDRAITVFSPDGHLLQVEYAMEAVRRGGCAVGVVGKDLVVLAVEKKAAAKLQEPRTARKVVMLDENLCLAFAGLHADARVLINKTRVECQSYRLNTDTPPSVDYIAKFIAQIQQKYTHRGGVRPFGLSCLIAGAQHDGTIALYQTEPSGICAKWKAQAMGKNCKTVQEFLEKNYTADLEEDGAIQLAVSALMEVVEAGHKHIEVGIVKKEQFYFLDEERLEKEVQRIESLKNTDEENKSSSSSSSGGH</sequence>
<comment type="similarity">
    <text evidence="3 4">Belongs to the peptidase T1A family.</text>
</comment>
<accession>A0A2C6KPJ7</accession>
<dbReference type="Proteomes" id="UP000221165">
    <property type="component" value="Unassembled WGS sequence"/>
</dbReference>